<dbReference type="Pfam" id="PF14078">
    <property type="entry name" value="DUF4259"/>
    <property type="match status" value="1"/>
</dbReference>
<evidence type="ECO:0000313" key="1">
    <source>
        <dbReference type="EMBL" id="PCK28315.1"/>
    </source>
</evidence>
<dbReference type="InterPro" id="IPR025355">
    <property type="entry name" value="DUF4259"/>
</dbReference>
<dbReference type="Proteomes" id="UP000230886">
    <property type="component" value="Unassembled WGS sequence"/>
</dbReference>
<reference evidence="1 2" key="1">
    <citation type="submission" date="2017-07" db="EMBL/GenBank/DDBJ databases">
        <title>Draft sequence of Rhodococcus enclensis 23b-28.</title>
        <authorList>
            <person name="Besaury L."/>
            <person name="Sancelme M."/>
            <person name="Amato P."/>
            <person name="Lallement A."/>
            <person name="Delort A.-M."/>
        </authorList>
    </citation>
    <scope>NUCLEOTIDE SEQUENCE [LARGE SCALE GENOMIC DNA]</scope>
    <source>
        <strain evidence="1 2">23b-28</strain>
    </source>
</reference>
<dbReference type="EMBL" id="NOVD01000003">
    <property type="protein sequence ID" value="PCK28315.1"/>
    <property type="molecule type" value="Genomic_DNA"/>
</dbReference>
<evidence type="ECO:0008006" key="3">
    <source>
        <dbReference type="Google" id="ProtNLM"/>
    </source>
</evidence>
<dbReference type="RefSeq" id="WP_099697237.1">
    <property type="nucleotide sequence ID" value="NZ_NOVD01000003.1"/>
</dbReference>
<comment type="caution">
    <text evidence="1">The sequence shown here is derived from an EMBL/GenBank/DDBJ whole genome shotgun (WGS) entry which is preliminary data.</text>
</comment>
<protein>
    <recommendedName>
        <fullName evidence="3">DUF4259 domain-containing protein</fullName>
    </recommendedName>
</protein>
<organism evidence="1 2">
    <name type="scientific">Rhodococcus qingshengii</name>
    <dbReference type="NCBI Taxonomy" id="334542"/>
    <lineage>
        <taxon>Bacteria</taxon>
        <taxon>Bacillati</taxon>
        <taxon>Actinomycetota</taxon>
        <taxon>Actinomycetes</taxon>
        <taxon>Mycobacteriales</taxon>
        <taxon>Nocardiaceae</taxon>
        <taxon>Rhodococcus</taxon>
        <taxon>Rhodococcus erythropolis group</taxon>
    </lineage>
</organism>
<name>A0A2A5JFH4_RHOSG</name>
<proteinExistence type="predicted"/>
<gene>
    <name evidence="1" type="ORF">CHR55_07820</name>
</gene>
<sequence>MGTWGSGPFDNDVAGDLLSAVQAGDYDIDDYASHPDGGYLDADDAQTAIAVAEILAVAHGVAPKPVQLDGIDAAGYVSTLSPEQKSWVLSALERAVSDSDTSELYELWEENGPEDLAAWRAPILSRLATLKTVG</sequence>
<dbReference type="AlphaFoldDB" id="A0A2A5JFH4"/>
<evidence type="ECO:0000313" key="2">
    <source>
        <dbReference type="Proteomes" id="UP000230886"/>
    </source>
</evidence>
<accession>A0A2A5JFH4</accession>